<dbReference type="STRING" id="863227.GCA_000373005_00884"/>
<comment type="caution">
    <text evidence="1">The sequence shown here is derived from an EMBL/GenBank/DDBJ whole genome shotgun (WGS) entry which is preliminary data.</text>
</comment>
<accession>A0A2N7XAH1</accession>
<evidence type="ECO:0000313" key="2">
    <source>
        <dbReference type="Proteomes" id="UP000235777"/>
    </source>
</evidence>
<keyword evidence="2" id="KW-1185">Reference proteome</keyword>
<dbReference type="Proteomes" id="UP000235777">
    <property type="component" value="Unassembled WGS sequence"/>
</dbReference>
<protein>
    <recommendedName>
        <fullName evidence="3">Chemotaxis methyl-accepting receptor HlyB-like 4HB MCP domain-containing protein</fullName>
    </recommendedName>
</protein>
<proteinExistence type="predicted"/>
<evidence type="ECO:0000313" key="1">
    <source>
        <dbReference type="EMBL" id="PMS38634.1"/>
    </source>
</evidence>
<reference evidence="1 2" key="1">
    <citation type="submission" date="2018-01" db="EMBL/GenBank/DDBJ databases">
        <title>Whole genome analyses suggest that Burkholderia sensu lato contains two further novel genera in the rhizoxinica-symbiotica group Mycetohabitans gen. nov., and Trinickia gen. nov.: implications for the evolution of diazotrophy and nodulation in the Burkholderiaceae.</title>
        <authorList>
            <person name="Estrada-de los Santos P."/>
            <person name="Palmer M."/>
            <person name="Chavez-Ramirez B."/>
            <person name="Beukes C."/>
            <person name="Steenkamp E.T."/>
            <person name="Hirsch A.M."/>
            <person name="Manyaka P."/>
            <person name="Maluk M."/>
            <person name="Lafos M."/>
            <person name="Crook M."/>
            <person name="Gross E."/>
            <person name="Simon M.F."/>
            <person name="Bueno dos Reis Junior F."/>
            <person name="Poole P.S."/>
            <person name="Venter S.N."/>
            <person name="James E.K."/>
        </authorList>
    </citation>
    <scope>NUCLEOTIDE SEQUENCE [LARGE SCALE GENOMIC DNA]</scope>
    <source>
        <strain evidence="1 2">JPY 581</strain>
    </source>
</reference>
<evidence type="ECO:0008006" key="3">
    <source>
        <dbReference type="Google" id="ProtNLM"/>
    </source>
</evidence>
<dbReference type="EMBL" id="PNYC01000001">
    <property type="protein sequence ID" value="PMS38634.1"/>
    <property type="molecule type" value="Genomic_DNA"/>
</dbReference>
<sequence>MVSDDRDRAMLATDRELLANYDGVLEKTLDLSKSNASAAFTLAHSQLMPLAEKLNAALVDHRRYNAQLGQQGSDDAAVIVRRVLWLVVIVAASTMADSASPSCATCWASWVASRRMPCKYR</sequence>
<organism evidence="1 2">
    <name type="scientific">Trinickia symbiotica</name>
    <dbReference type="NCBI Taxonomy" id="863227"/>
    <lineage>
        <taxon>Bacteria</taxon>
        <taxon>Pseudomonadati</taxon>
        <taxon>Pseudomonadota</taxon>
        <taxon>Betaproteobacteria</taxon>
        <taxon>Burkholderiales</taxon>
        <taxon>Burkholderiaceae</taxon>
        <taxon>Trinickia</taxon>
    </lineage>
</organism>
<gene>
    <name evidence="1" type="ORF">C0Z20_01850</name>
</gene>
<name>A0A2N7XAH1_9BURK</name>
<dbReference type="AlphaFoldDB" id="A0A2N7XAH1"/>